<keyword evidence="6" id="KW-1185">Reference proteome</keyword>
<comment type="caution">
    <text evidence="5">The sequence shown here is derived from an EMBL/GenBank/DDBJ whole genome shotgun (WGS) entry which is preliminary data.</text>
</comment>
<dbReference type="Proteomes" id="UP001445335">
    <property type="component" value="Unassembled WGS sequence"/>
</dbReference>
<evidence type="ECO:0000256" key="2">
    <source>
        <dbReference type="ARBA" id="ARBA00023054"/>
    </source>
</evidence>
<evidence type="ECO:0000256" key="4">
    <source>
        <dbReference type="SAM" id="SignalP"/>
    </source>
</evidence>
<feature type="chain" id="PRO_5043688135" description="OPA3-like protein" evidence="4">
    <location>
        <begin position="18"/>
        <end position="184"/>
    </location>
</feature>
<protein>
    <recommendedName>
        <fullName evidence="7">OPA3-like protein</fullName>
    </recommendedName>
</protein>
<dbReference type="InterPro" id="IPR010754">
    <property type="entry name" value="OPA3-like"/>
</dbReference>
<gene>
    <name evidence="5" type="ORF">WJX81_008079</name>
</gene>
<dbReference type="PANTHER" id="PTHR12499">
    <property type="entry name" value="OPTIC ATROPHY 3 PROTEIN OPA3"/>
    <property type="match status" value="1"/>
</dbReference>
<keyword evidence="4" id="KW-0732">Signal</keyword>
<feature type="coiled-coil region" evidence="3">
    <location>
        <begin position="123"/>
        <end position="168"/>
    </location>
</feature>
<accession>A0AAW1RTL2</accession>
<dbReference type="GO" id="GO:0019216">
    <property type="term" value="P:regulation of lipid metabolic process"/>
    <property type="evidence" value="ECO:0007669"/>
    <property type="project" value="TreeGrafter"/>
</dbReference>
<dbReference type="AlphaFoldDB" id="A0AAW1RTL2"/>
<dbReference type="PANTHER" id="PTHR12499:SF0">
    <property type="entry name" value="OPTIC ATROPHY 3 PROTEIN"/>
    <property type="match status" value="1"/>
</dbReference>
<evidence type="ECO:0008006" key="7">
    <source>
        <dbReference type="Google" id="ProtNLM"/>
    </source>
</evidence>
<evidence type="ECO:0000256" key="1">
    <source>
        <dbReference type="ARBA" id="ARBA00007584"/>
    </source>
</evidence>
<dbReference type="GO" id="GO:0005739">
    <property type="term" value="C:mitochondrion"/>
    <property type="evidence" value="ECO:0007669"/>
    <property type="project" value="TreeGrafter"/>
</dbReference>
<dbReference type="EMBL" id="JALJOU010000024">
    <property type="protein sequence ID" value="KAK9837024.1"/>
    <property type="molecule type" value="Genomic_DNA"/>
</dbReference>
<evidence type="ECO:0000313" key="5">
    <source>
        <dbReference type="EMBL" id="KAK9837024.1"/>
    </source>
</evidence>
<dbReference type="Pfam" id="PF07047">
    <property type="entry name" value="OPA3"/>
    <property type="match status" value="1"/>
</dbReference>
<comment type="similarity">
    <text evidence="1">Belongs to the OPA3 family.</text>
</comment>
<feature type="signal peptide" evidence="4">
    <location>
        <begin position="1"/>
        <end position="17"/>
    </location>
</feature>
<evidence type="ECO:0000313" key="6">
    <source>
        <dbReference type="Proteomes" id="UP001445335"/>
    </source>
</evidence>
<keyword evidence="2 3" id="KW-0175">Coiled coil</keyword>
<proteinExistence type="inferred from homology"/>
<sequence>MAAFLFKIFTLTLRTAAKPLAQRFQAFVLSHPTLRPRVVKFAQAVHRVETRVTRSAEGKTGKVFVGDLSDENAMDLAGKIVSEAFVYAVAVGVVAFEYNRQSKKDSEKARKEGAYKQMEETRYREQLEAQRRHEERLAALERRLDAIAGRWEAQLMEQEAQQEAAKRQLQRSNSFYGMFSLSRS</sequence>
<name>A0AAW1RTL2_9CHLO</name>
<organism evidence="5 6">
    <name type="scientific">Elliptochloris bilobata</name>
    <dbReference type="NCBI Taxonomy" id="381761"/>
    <lineage>
        <taxon>Eukaryota</taxon>
        <taxon>Viridiplantae</taxon>
        <taxon>Chlorophyta</taxon>
        <taxon>core chlorophytes</taxon>
        <taxon>Trebouxiophyceae</taxon>
        <taxon>Trebouxiophyceae incertae sedis</taxon>
        <taxon>Elliptochloris clade</taxon>
        <taxon>Elliptochloris</taxon>
    </lineage>
</organism>
<evidence type="ECO:0000256" key="3">
    <source>
        <dbReference type="SAM" id="Coils"/>
    </source>
</evidence>
<reference evidence="5 6" key="1">
    <citation type="journal article" date="2024" name="Nat. Commun.">
        <title>Phylogenomics reveals the evolutionary origins of lichenization in chlorophyte algae.</title>
        <authorList>
            <person name="Puginier C."/>
            <person name="Libourel C."/>
            <person name="Otte J."/>
            <person name="Skaloud P."/>
            <person name="Haon M."/>
            <person name="Grisel S."/>
            <person name="Petersen M."/>
            <person name="Berrin J.G."/>
            <person name="Delaux P.M."/>
            <person name="Dal Grande F."/>
            <person name="Keller J."/>
        </authorList>
    </citation>
    <scope>NUCLEOTIDE SEQUENCE [LARGE SCALE GENOMIC DNA]</scope>
    <source>
        <strain evidence="5 6">SAG 245.80</strain>
    </source>
</reference>